<comment type="caution">
    <text evidence="1">The sequence shown here is derived from an EMBL/GenBank/DDBJ whole genome shotgun (WGS) entry which is preliminary data.</text>
</comment>
<dbReference type="Proteomes" id="UP001376459">
    <property type="component" value="Unassembled WGS sequence"/>
</dbReference>
<reference evidence="1 2" key="1">
    <citation type="submission" date="2024-03" db="EMBL/GenBank/DDBJ databases">
        <title>Novel Streptomyces species of biotechnological and ecological value are a feature of Machair soil.</title>
        <authorList>
            <person name="Prole J.R."/>
            <person name="Goodfellow M."/>
            <person name="Allenby N."/>
            <person name="Ward A.C."/>
        </authorList>
    </citation>
    <scope>NUCLEOTIDE SEQUENCE [LARGE SCALE GENOMIC DNA]</scope>
    <source>
        <strain evidence="1 2">MS1.AVA.1</strain>
    </source>
</reference>
<proteinExistence type="predicted"/>
<evidence type="ECO:0000313" key="2">
    <source>
        <dbReference type="Proteomes" id="UP001376459"/>
    </source>
</evidence>
<organism evidence="1 2">
    <name type="scientific">Streptomyces machairae</name>
    <dbReference type="NCBI Taxonomy" id="3134109"/>
    <lineage>
        <taxon>Bacteria</taxon>
        <taxon>Bacillati</taxon>
        <taxon>Actinomycetota</taxon>
        <taxon>Actinomycetes</taxon>
        <taxon>Kitasatosporales</taxon>
        <taxon>Streptomycetaceae</taxon>
        <taxon>Streptomyces</taxon>
    </lineage>
</organism>
<accession>A0ABU8US04</accession>
<gene>
    <name evidence="1" type="ORF">WKI71_32485</name>
</gene>
<keyword evidence="2" id="KW-1185">Reference proteome</keyword>
<dbReference type="EMBL" id="JBBKAK010000001">
    <property type="protein sequence ID" value="MEJ8671392.1"/>
    <property type="molecule type" value="Genomic_DNA"/>
</dbReference>
<protein>
    <submittedName>
        <fullName evidence="1">Uncharacterized protein</fullName>
    </submittedName>
</protein>
<evidence type="ECO:0000313" key="1">
    <source>
        <dbReference type="EMBL" id="MEJ8671392.1"/>
    </source>
</evidence>
<name>A0ABU8US04_9ACTN</name>
<sequence length="47" mass="4894">MLRLVDVEGLVADLTALSVDPDDVAVVVDDVECVAAAARPVDLDDGR</sequence>